<proteinExistence type="predicted"/>
<evidence type="ECO:0000313" key="1">
    <source>
        <dbReference type="EMBL" id="MCA9381767.1"/>
    </source>
</evidence>
<feature type="non-terminal residue" evidence="1">
    <location>
        <position position="171"/>
    </location>
</feature>
<gene>
    <name evidence="1" type="ORF">KC678_05865</name>
</gene>
<name>A0A955L2P1_9BACT</name>
<reference evidence="1" key="1">
    <citation type="submission" date="2020-04" db="EMBL/GenBank/DDBJ databases">
        <authorList>
            <person name="Zhang T."/>
        </authorList>
    </citation>
    <scope>NUCLEOTIDE SEQUENCE</scope>
    <source>
        <strain evidence="1">HKST-UBA13</strain>
    </source>
</reference>
<accession>A0A955L2P1</accession>
<protein>
    <submittedName>
        <fullName evidence="1">Uncharacterized protein</fullName>
    </submittedName>
</protein>
<dbReference type="PROSITE" id="PS51257">
    <property type="entry name" value="PROKAR_LIPOPROTEIN"/>
    <property type="match status" value="1"/>
</dbReference>
<dbReference type="Proteomes" id="UP000775877">
    <property type="component" value="Unassembled WGS sequence"/>
</dbReference>
<organism evidence="1 2">
    <name type="scientific">Candidatus Dojkabacteria bacterium</name>
    <dbReference type="NCBI Taxonomy" id="2099670"/>
    <lineage>
        <taxon>Bacteria</taxon>
        <taxon>Candidatus Dojkabacteria</taxon>
    </lineage>
</organism>
<dbReference type="AlphaFoldDB" id="A0A955L2P1"/>
<sequence length="171" mass="19193">MKLLSILVMIMLFGCEQPKSSSEVATITKTGNINELYGEYVSECIEGTNDGMISGGQIVTLVIGDESYWLTKIYADINCQNLSNLVMEIKHEINVEYDYTEVAGHLNYDINIEYMTTTVTAKHSAIIGYNSCDQVIDALDVEFDFYNECPLTKHGHTVLFKTNDFVNYLSA</sequence>
<reference evidence="1" key="2">
    <citation type="journal article" date="2021" name="Microbiome">
        <title>Successional dynamics and alternative stable states in a saline activated sludge microbial community over 9 years.</title>
        <authorList>
            <person name="Wang Y."/>
            <person name="Ye J."/>
            <person name="Ju F."/>
            <person name="Liu L."/>
            <person name="Boyd J.A."/>
            <person name="Deng Y."/>
            <person name="Parks D.H."/>
            <person name="Jiang X."/>
            <person name="Yin X."/>
            <person name="Woodcroft B.J."/>
            <person name="Tyson G.W."/>
            <person name="Hugenholtz P."/>
            <person name="Polz M.F."/>
            <person name="Zhang T."/>
        </authorList>
    </citation>
    <scope>NUCLEOTIDE SEQUENCE</scope>
    <source>
        <strain evidence="1">HKST-UBA13</strain>
    </source>
</reference>
<dbReference type="EMBL" id="JAGQLJ010000182">
    <property type="protein sequence ID" value="MCA9381767.1"/>
    <property type="molecule type" value="Genomic_DNA"/>
</dbReference>
<comment type="caution">
    <text evidence="1">The sequence shown here is derived from an EMBL/GenBank/DDBJ whole genome shotgun (WGS) entry which is preliminary data.</text>
</comment>
<evidence type="ECO:0000313" key="2">
    <source>
        <dbReference type="Proteomes" id="UP000775877"/>
    </source>
</evidence>